<dbReference type="AlphaFoldDB" id="A0A0X2NJT0"/>
<dbReference type="OrthoDB" id="56621at2"/>
<organism evidence="3 4">
    <name type="scientific">Corynebacterium variabile</name>
    <dbReference type="NCBI Taxonomy" id="1727"/>
    <lineage>
        <taxon>Bacteria</taxon>
        <taxon>Bacillati</taxon>
        <taxon>Actinomycetota</taxon>
        <taxon>Actinomycetes</taxon>
        <taxon>Mycobacteriales</taxon>
        <taxon>Corynebacteriaceae</taxon>
        <taxon>Corynebacterium</taxon>
    </lineage>
</organism>
<accession>A0A0X2NJT0</accession>
<evidence type="ECO:0000259" key="2">
    <source>
        <dbReference type="Pfam" id="PF13193"/>
    </source>
</evidence>
<name>A0A0X2NJT0_9CORY</name>
<feature type="domain" description="AMP-dependent synthetase/ligase" evidence="1">
    <location>
        <begin position="60"/>
        <end position="421"/>
    </location>
</feature>
<dbReference type="InterPro" id="IPR000873">
    <property type="entry name" value="AMP-dep_synth/lig_dom"/>
</dbReference>
<dbReference type="Pfam" id="PF13193">
    <property type="entry name" value="AMP-binding_C"/>
    <property type="match status" value="1"/>
</dbReference>
<reference evidence="4" key="1">
    <citation type="submission" date="2015-11" db="EMBL/GenBank/DDBJ databases">
        <authorList>
            <person name="Dugat-Bony E."/>
        </authorList>
    </citation>
    <scope>NUCLEOTIDE SEQUENCE [LARGE SCALE GENOMIC DNA]</scope>
    <source>
        <strain evidence="4">Mu292</strain>
    </source>
</reference>
<dbReference type="InterPro" id="IPR045851">
    <property type="entry name" value="AMP-bd_C_sf"/>
</dbReference>
<dbReference type="InterPro" id="IPR025110">
    <property type="entry name" value="AMP-bd_C"/>
</dbReference>
<protein>
    <submittedName>
        <fullName evidence="3">Acyl-CoA synthetases (AMP-forming)/AMP-acid ligases II</fullName>
        <ecNumber evidence="3">6.2.1.-</ecNumber>
    </submittedName>
</protein>
<keyword evidence="3" id="KW-0436">Ligase</keyword>
<dbReference type="InterPro" id="IPR050237">
    <property type="entry name" value="ATP-dep_AMP-bd_enzyme"/>
</dbReference>
<gene>
    <name evidence="3" type="ORF">CVAR292_01095</name>
</gene>
<dbReference type="Pfam" id="PF00501">
    <property type="entry name" value="AMP-binding"/>
    <property type="match status" value="1"/>
</dbReference>
<dbReference type="InterPro" id="IPR042099">
    <property type="entry name" value="ANL_N_sf"/>
</dbReference>
<evidence type="ECO:0000313" key="3">
    <source>
        <dbReference type="EMBL" id="CUU65762.1"/>
    </source>
</evidence>
<proteinExistence type="predicted"/>
<dbReference type="Proteomes" id="UP000182498">
    <property type="component" value="Unassembled WGS sequence"/>
</dbReference>
<dbReference type="EMBL" id="FAUH01000006">
    <property type="protein sequence ID" value="CUU65762.1"/>
    <property type="molecule type" value="Genomic_DNA"/>
</dbReference>
<sequence>MINLFDSAERQQFLNDTRGLLRGGKAVLGTGLLKGGTPGEHLASARNLVRYGASMTGLLEAGAARFPERIALVDDEGELTYRELRTQSRLTARVLASRGITEKSRVGILARNGRGFMVPLSAKGYLGFTVFLLNVGASKQQLHDIAVEHELDVIFADSEFDEKLPTDVEGLTVVHAWAGPDHRTDIDFPTIQDLWAAPGDQDDTLPKKVHQGGVVLMSSGTSGTPKAVNHSEPMLPFGVIGPPLEAFGVQAGCTLQMTASMFHVLGWGVSVIALMAGCRIVTQRVFDPENVLRQVDEYKCDGIISSAVFLKDQLAVDLANPGKYDHSSVKFIMNAGNAMSEDLVLGLEEQYGYILGSGYGSTEGLLVAFAGPEDLKADPNTAGYPVWNGRLEVLGEDGKPVAPGEVGIIHARNVMSMEGYLGNRDAAEETDGMLNLGDKGVIDPESGRLRVLGRDNDMIIVGGENIWPSSVSDLIFKMDGVDDAYCVGVEDEKTFQRVKAYVVLDGTTEVSEDDVRSHIEHNLIVPAIPRDVVLQTEALPRNAIGKVVKRDLVG</sequence>
<dbReference type="Gene3D" id="3.30.300.30">
    <property type="match status" value="1"/>
</dbReference>
<feature type="domain" description="AMP-binding enzyme C-terminal" evidence="2">
    <location>
        <begin position="475"/>
        <end position="546"/>
    </location>
</feature>
<dbReference type="Gene3D" id="3.40.50.12780">
    <property type="entry name" value="N-terminal domain of ligase-like"/>
    <property type="match status" value="1"/>
</dbReference>
<dbReference type="CDD" id="cd04433">
    <property type="entry name" value="AFD_class_I"/>
    <property type="match status" value="1"/>
</dbReference>
<dbReference type="PROSITE" id="PS00455">
    <property type="entry name" value="AMP_BINDING"/>
    <property type="match status" value="1"/>
</dbReference>
<dbReference type="InterPro" id="IPR020845">
    <property type="entry name" value="AMP-binding_CS"/>
</dbReference>
<dbReference type="GO" id="GO:0016878">
    <property type="term" value="F:acid-thiol ligase activity"/>
    <property type="evidence" value="ECO:0007669"/>
    <property type="project" value="UniProtKB-ARBA"/>
</dbReference>
<dbReference type="SUPFAM" id="SSF56801">
    <property type="entry name" value="Acetyl-CoA synthetase-like"/>
    <property type="match status" value="1"/>
</dbReference>
<dbReference type="PANTHER" id="PTHR43767">
    <property type="entry name" value="LONG-CHAIN-FATTY-ACID--COA LIGASE"/>
    <property type="match status" value="1"/>
</dbReference>
<keyword evidence="4" id="KW-1185">Reference proteome</keyword>
<dbReference type="RefSeq" id="WP_073883821.1">
    <property type="nucleotide sequence ID" value="NZ_FAUH01000006.1"/>
</dbReference>
<evidence type="ECO:0000313" key="4">
    <source>
        <dbReference type="Proteomes" id="UP000182498"/>
    </source>
</evidence>
<evidence type="ECO:0000259" key="1">
    <source>
        <dbReference type="Pfam" id="PF00501"/>
    </source>
</evidence>
<dbReference type="PANTHER" id="PTHR43767:SF1">
    <property type="entry name" value="NONRIBOSOMAL PEPTIDE SYNTHASE PES1 (EUROFUNG)-RELATED"/>
    <property type="match status" value="1"/>
</dbReference>
<dbReference type="EC" id="6.2.1.-" evidence="3"/>